<organism evidence="4 5">
    <name type="scientific">Corallococcus llansteffanensis</name>
    <dbReference type="NCBI Taxonomy" id="2316731"/>
    <lineage>
        <taxon>Bacteria</taxon>
        <taxon>Pseudomonadati</taxon>
        <taxon>Myxococcota</taxon>
        <taxon>Myxococcia</taxon>
        <taxon>Myxococcales</taxon>
        <taxon>Cystobacterineae</taxon>
        <taxon>Myxococcaceae</taxon>
        <taxon>Corallococcus</taxon>
    </lineage>
</organism>
<proteinExistence type="inferred from homology"/>
<comment type="similarity">
    <text evidence="1">Belongs to the esterase D family.</text>
</comment>
<dbReference type="EMBL" id="RAWB01000462">
    <property type="protein sequence ID" value="RKH49403.1"/>
    <property type="molecule type" value="Genomic_DNA"/>
</dbReference>
<dbReference type="GO" id="GO:0016788">
    <property type="term" value="F:hydrolase activity, acting on ester bonds"/>
    <property type="evidence" value="ECO:0007669"/>
    <property type="project" value="TreeGrafter"/>
</dbReference>
<keyword evidence="5" id="KW-1185">Reference proteome</keyword>
<evidence type="ECO:0000256" key="2">
    <source>
        <dbReference type="ARBA" id="ARBA00022801"/>
    </source>
</evidence>
<dbReference type="PANTHER" id="PTHR40841:SF2">
    <property type="entry name" value="SIDEROPHORE-DEGRADING ESTERASE (EUROFUNG)"/>
    <property type="match status" value="1"/>
</dbReference>
<accession>A0A3A8NZ95</accession>
<name>A0A3A8NZ95_9BACT</name>
<evidence type="ECO:0000313" key="5">
    <source>
        <dbReference type="Proteomes" id="UP000272888"/>
    </source>
</evidence>
<dbReference type="InterPro" id="IPR011990">
    <property type="entry name" value="TPR-like_helical_dom_sf"/>
</dbReference>
<dbReference type="InterPro" id="IPR052558">
    <property type="entry name" value="Siderophore_Hydrolase_D"/>
</dbReference>
<dbReference type="AlphaFoldDB" id="A0A3A8NZ95"/>
<protein>
    <submittedName>
        <fullName evidence="4">Uncharacterized protein</fullName>
    </submittedName>
</protein>
<dbReference type="InterPro" id="IPR000801">
    <property type="entry name" value="Esterase-like"/>
</dbReference>
<comment type="caution">
    <text evidence="4">The sequence shown here is derived from an EMBL/GenBank/DDBJ whole genome shotgun (WGS) entry which is preliminary data.</text>
</comment>
<evidence type="ECO:0000256" key="1">
    <source>
        <dbReference type="ARBA" id="ARBA00005622"/>
    </source>
</evidence>
<dbReference type="Gene3D" id="3.40.50.1820">
    <property type="entry name" value="alpha/beta hydrolase"/>
    <property type="match status" value="1"/>
</dbReference>
<dbReference type="SMART" id="SM00028">
    <property type="entry name" value="TPR"/>
    <property type="match status" value="2"/>
</dbReference>
<dbReference type="Proteomes" id="UP000272888">
    <property type="component" value="Unassembled WGS sequence"/>
</dbReference>
<gene>
    <name evidence="4" type="ORF">D7V93_31970</name>
</gene>
<dbReference type="PANTHER" id="PTHR40841">
    <property type="entry name" value="SIDEROPHORE TRIACETYLFUSARININE C ESTERASE"/>
    <property type="match status" value="1"/>
</dbReference>
<reference evidence="5" key="1">
    <citation type="submission" date="2018-09" db="EMBL/GenBank/DDBJ databases">
        <authorList>
            <person name="Livingstone P.G."/>
            <person name="Whitworth D.E."/>
        </authorList>
    </citation>
    <scope>NUCLEOTIDE SEQUENCE [LARGE SCALE GENOMIC DNA]</scope>
    <source>
        <strain evidence="5">CA051B</strain>
    </source>
</reference>
<dbReference type="SUPFAM" id="SSF53474">
    <property type="entry name" value="alpha/beta-Hydrolases"/>
    <property type="match status" value="1"/>
</dbReference>
<evidence type="ECO:0000256" key="3">
    <source>
        <dbReference type="SAM" id="MobiDB-lite"/>
    </source>
</evidence>
<dbReference type="Pfam" id="PF00756">
    <property type="entry name" value="Esterase"/>
    <property type="match status" value="1"/>
</dbReference>
<sequence length="460" mass="50535">MPPSSPGAPGSASAHRGQVSARPHRARCRDVAPGTASVPGLPLFPGGVLVRLLLQPHRVVLGFALLSVLCGALPSRAEDTPIVVGSRTTLTSKVLGEERPLMVHLPRDYAASPDTRYPVLYVLDAETHFAHLASVVEFLGWTRHIPEMIVIGVPNTRDRTHDLTPPFSKAERVDDGRLLSEVSPTAGGADTFLRFLTEELAPVVEARYRTQPYRILVGHSFGGLFAMHVLTHKPESFNAYVAISPSLQWNSTELVRTAPEALARLTVPGRGLYLYEDAEETPNIARLRALTKELRKRKPSALTWRYDELRGEDDHSSIPHIGTYEGLRFLFNGWKVPESLQLSGDLARLEAHYAGLSKRMGYPVVPQENLLNSVGYQHLGAKRLPQSLAAFERNLALYPDSANAHDSLADALEAVGRIPEALASCERAIVLGSKHQDPHVPDYQKHRDALRARLASQPTP</sequence>
<dbReference type="SUPFAM" id="SSF48452">
    <property type="entry name" value="TPR-like"/>
    <property type="match status" value="1"/>
</dbReference>
<dbReference type="InterPro" id="IPR019734">
    <property type="entry name" value="TPR_rpt"/>
</dbReference>
<keyword evidence="2" id="KW-0378">Hydrolase</keyword>
<feature type="region of interest" description="Disordered" evidence="3">
    <location>
        <begin position="1"/>
        <end position="32"/>
    </location>
</feature>
<dbReference type="InterPro" id="IPR029058">
    <property type="entry name" value="AB_hydrolase_fold"/>
</dbReference>
<evidence type="ECO:0000313" key="4">
    <source>
        <dbReference type="EMBL" id="RKH49403.1"/>
    </source>
</evidence>